<name>A0A0V0QA71_PSEPJ</name>
<keyword evidence="2" id="KW-1185">Reference proteome</keyword>
<dbReference type="InParanoid" id="A0A0V0QA71"/>
<organism evidence="1 2">
    <name type="scientific">Pseudocohnilembus persalinus</name>
    <name type="common">Ciliate</name>
    <dbReference type="NCBI Taxonomy" id="266149"/>
    <lineage>
        <taxon>Eukaryota</taxon>
        <taxon>Sar</taxon>
        <taxon>Alveolata</taxon>
        <taxon>Ciliophora</taxon>
        <taxon>Intramacronucleata</taxon>
        <taxon>Oligohymenophorea</taxon>
        <taxon>Scuticociliatia</taxon>
        <taxon>Philasterida</taxon>
        <taxon>Pseudocohnilembidae</taxon>
        <taxon>Pseudocohnilembus</taxon>
    </lineage>
</organism>
<reference evidence="1 2" key="1">
    <citation type="journal article" date="2015" name="Sci. Rep.">
        <title>Genome of the facultative scuticociliatosis pathogen Pseudocohnilembus persalinus provides insight into its virulence through horizontal gene transfer.</title>
        <authorList>
            <person name="Xiong J."/>
            <person name="Wang G."/>
            <person name="Cheng J."/>
            <person name="Tian M."/>
            <person name="Pan X."/>
            <person name="Warren A."/>
            <person name="Jiang C."/>
            <person name="Yuan D."/>
            <person name="Miao W."/>
        </authorList>
    </citation>
    <scope>NUCLEOTIDE SEQUENCE [LARGE SCALE GENOMIC DNA]</scope>
    <source>
        <strain evidence="1">36N120E</strain>
    </source>
</reference>
<protein>
    <submittedName>
        <fullName evidence="1">Uncharacterized protein</fullName>
    </submittedName>
</protein>
<dbReference type="Proteomes" id="UP000054937">
    <property type="component" value="Unassembled WGS sequence"/>
</dbReference>
<evidence type="ECO:0000313" key="2">
    <source>
        <dbReference type="Proteomes" id="UP000054937"/>
    </source>
</evidence>
<gene>
    <name evidence="1" type="ORF">PPERSA_11565</name>
</gene>
<dbReference type="AlphaFoldDB" id="A0A0V0QA71"/>
<evidence type="ECO:0000313" key="1">
    <source>
        <dbReference type="EMBL" id="KRW98964.1"/>
    </source>
</evidence>
<accession>A0A0V0QA71</accession>
<sequence>MASCGLYNLNQNRNDNFQSYSENQEKQKFVSNTHNKSNQDKQEFLNGISARINRSAQMIEKQFSLNNKLGQIVNSQYDDLVYQDLGVQLETDRQYNNDDDTKYQY</sequence>
<proteinExistence type="predicted"/>
<comment type="caution">
    <text evidence="1">The sequence shown here is derived from an EMBL/GenBank/DDBJ whole genome shotgun (WGS) entry which is preliminary data.</text>
</comment>
<dbReference type="EMBL" id="LDAU01000223">
    <property type="protein sequence ID" value="KRW98964.1"/>
    <property type="molecule type" value="Genomic_DNA"/>
</dbReference>